<feature type="compositionally biased region" description="Acidic residues" evidence="1">
    <location>
        <begin position="431"/>
        <end position="451"/>
    </location>
</feature>
<protein>
    <submittedName>
        <fullName evidence="2">Uncharacterized protein</fullName>
    </submittedName>
</protein>
<feature type="compositionally biased region" description="Low complexity" evidence="1">
    <location>
        <begin position="456"/>
        <end position="467"/>
    </location>
</feature>
<dbReference type="EMBL" id="HBIX01013609">
    <property type="protein sequence ID" value="CAE0717300.1"/>
    <property type="molecule type" value="Transcribed_RNA"/>
</dbReference>
<dbReference type="AlphaFoldDB" id="A0A7S4AJ10"/>
<gene>
    <name evidence="2" type="ORF">PAUS00366_LOCUS10052</name>
</gene>
<accession>A0A7S4AJ10</accession>
<evidence type="ECO:0000256" key="1">
    <source>
        <dbReference type="SAM" id="MobiDB-lite"/>
    </source>
</evidence>
<evidence type="ECO:0000313" key="2">
    <source>
        <dbReference type="EMBL" id="CAE0717300.1"/>
    </source>
</evidence>
<reference evidence="2" key="1">
    <citation type="submission" date="2021-01" db="EMBL/GenBank/DDBJ databases">
        <authorList>
            <person name="Corre E."/>
            <person name="Pelletier E."/>
            <person name="Niang G."/>
            <person name="Scheremetjew M."/>
            <person name="Finn R."/>
            <person name="Kale V."/>
            <person name="Holt S."/>
            <person name="Cochrane G."/>
            <person name="Meng A."/>
            <person name="Brown T."/>
            <person name="Cohen L."/>
        </authorList>
    </citation>
    <scope>NUCLEOTIDE SEQUENCE</scope>
    <source>
        <strain evidence="2">10249 10 AB</strain>
    </source>
</reference>
<sequence length="628" mass="67778">MPNMFASHLASLGESLKGAAGNVIDKMDDKIDMPIIIDVVGIKRAGEECYTTARETSGLCKTTIEKAHEMVSFGQELQTTLDDVCQSAASGAGSRNRGSNSFDASKFETIRELVQGSKMQSATLLAKELSTLSLQCVYKSQDMMASMEKGIDALPDIVEPFVENKLKRASKRGQREGDPELPDVEASVNELQALVTDVETVGLFTVVKRGSAAFEGLRRNGELSKDMFLSIQNFAESVESVSGSFRSLGTDNANVKDKLKMVGKVRTVAKDAWRCLRLSNLMKAFAEQVGKLIRWIITLFQMASAKLGAIWGALANAKDAMAGCLFCVQQSIRLCEDSKSKSLLLMETSREIHSHLISILDGGFKFNLKAMDSVRELADGEEILLCIQLGTNIDKMFTECVDQVVTTIDTVDDAIRNMPEVLTNDVPELAAIDDGDADADAGDDDDDDDEVEQRTRSTTRSHTQARSVNIEDDVQQLESMRSGIQEASPLTVLNKSAEGFASVGDTVEKCVDMICTSRGFADTCQASIDSFTSGEWDLQVATGHLLELVAVRDAGLQMRDFVTGVLELVRANVALMEAIRSKSKVGAAGSGGGGSNISSLVGSIASEVDLDDLKGIGQSFQKLGSLFK</sequence>
<name>A0A7S4AJ10_9STRA</name>
<feature type="region of interest" description="Disordered" evidence="1">
    <location>
        <begin position="426"/>
        <end position="469"/>
    </location>
</feature>
<proteinExistence type="predicted"/>
<organism evidence="2">
    <name type="scientific">Pseudo-nitzschia australis</name>
    <dbReference type="NCBI Taxonomy" id="44445"/>
    <lineage>
        <taxon>Eukaryota</taxon>
        <taxon>Sar</taxon>
        <taxon>Stramenopiles</taxon>
        <taxon>Ochrophyta</taxon>
        <taxon>Bacillariophyta</taxon>
        <taxon>Bacillariophyceae</taxon>
        <taxon>Bacillariophycidae</taxon>
        <taxon>Bacillariales</taxon>
        <taxon>Bacillariaceae</taxon>
        <taxon>Pseudo-nitzschia</taxon>
    </lineage>
</organism>